<evidence type="ECO:0000256" key="4">
    <source>
        <dbReference type="ARBA" id="ARBA00022741"/>
    </source>
</evidence>
<dbReference type="PANTHER" id="PTHR43289">
    <property type="entry name" value="MITOGEN-ACTIVATED PROTEIN KINASE KINASE KINASE 20-RELATED"/>
    <property type="match status" value="1"/>
</dbReference>
<proteinExistence type="predicted"/>
<feature type="binding site" evidence="7">
    <location>
        <position position="50"/>
    </location>
    <ligand>
        <name>ATP</name>
        <dbReference type="ChEBI" id="CHEBI:30616"/>
    </ligand>
</feature>
<gene>
    <name evidence="11" type="ORF">SAMN05421753_10650</name>
</gene>
<feature type="region of interest" description="Disordered" evidence="8">
    <location>
        <begin position="286"/>
        <end position="312"/>
    </location>
</feature>
<keyword evidence="5 11" id="KW-0418">Kinase</keyword>
<dbReference type="InterPro" id="IPR011009">
    <property type="entry name" value="Kinase-like_dom_sf"/>
</dbReference>
<dbReference type="Gene3D" id="1.10.510.10">
    <property type="entry name" value="Transferase(Phosphotransferase) domain 1"/>
    <property type="match status" value="1"/>
</dbReference>
<dbReference type="EMBL" id="FOQD01000006">
    <property type="protein sequence ID" value="SFI15255.1"/>
    <property type="molecule type" value="Genomic_DNA"/>
</dbReference>
<dbReference type="PROSITE" id="PS00108">
    <property type="entry name" value="PROTEIN_KINASE_ST"/>
    <property type="match status" value="1"/>
</dbReference>
<dbReference type="GO" id="GO:0004674">
    <property type="term" value="F:protein serine/threonine kinase activity"/>
    <property type="evidence" value="ECO:0007669"/>
    <property type="project" value="UniProtKB-KW"/>
</dbReference>
<reference evidence="12" key="1">
    <citation type="submission" date="2016-10" db="EMBL/GenBank/DDBJ databases">
        <authorList>
            <person name="Varghese N."/>
            <person name="Submissions S."/>
        </authorList>
    </citation>
    <scope>NUCLEOTIDE SEQUENCE [LARGE SCALE GENOMIC DNA]</scope>
    <source>
        <strain evidence="12">DSM 26348</strain>
    </source>
</reference>
<evidence type="ECO:0000256" key="1">
    <source>
        <dbReference type="ARBA" id="ARBA00012513"/>
    </source>
</evidence>
<dbReference type="CDD" id="cd14014">
    <property type="entry name" value="STKc_PknB_like"/>
    <property type="match status" value="1"/>
</dbReference>
<dbReference type="FunFam" id="1.10.510.10:FF:000021">
    <property type="entry name" value="Serine/threonine protein kinase"/>
    <property type="match status" value="1"/>
</dbReference>
<dbReference type="STRING" id="1576369.SAMN05421753_10650"/>
<keyword evidence="3" id="KW-0808">Transferase</keyword>
<evidence type="ECO:0000256" key="3">
    <source>
        <dbReference type="ARBA" id="ARBA00022679"/>
    </source>
</evidence>
<keyword evidence="4 7" id="KW-0547">Nucleotide-binding</keyword>
<dbReference type="AlphaFoldDB" id="A0A1I3FVQ6"/>
<name>A0A1I3FVQ6_9PLAN</name>
<evidence type="ECO:0000256" key="2">
    <source>
        <dbReference type="ARBA" id="ARBA00022527"/>
    </source>
</evidence>
<keyword evidence="6 7" id="KW-0067">ATP-binding</keyword>
<dbReference type="InterPro" id="IPR017441">
    <property type="entry name" value="Protein_kinase_ATP_BS"/>
</dbReference>
<evidence type="ECO:0000256" key="8">
    <source>
        <dbReference type="SAM" id="MobiDB-lite"/>
    </source>
</evidence>
<evidence type="ECO:0000256" key="5">
    <source>
        <dbReference type="ARBA" id="ARBA00022777"/>
    </source>
</evidence>
<evidence type="ECO:0000256" key="6">
    <source>
        <dbReference type="ARBA" id="ARBA00022840"/>
    </source>
</evidence>
<evidence type="ECO:0000313" key="12">
    <source>
        <dbReference type="Proteomes" id="UP000199518"/>
    </source>
</evidence>
<accession>A0A1I3FVQ6</accession>
<feature type="transmembrane region" description="Helical" evidence="9">
    <location>
        <begin position="345"/>
        <end position="363"/>
    </location>
</feature>
<dbReference type="SMART" id="SM00220">
    <property type="entry name" value="S_TKc"/>
    <property type="match status" value="1"/>
</dbReference>
<keyword evidence="2 11" id="KW-0723">Serine/threonine-protein kinase</keyword>
<dbReference type="InterPro" id="IPR000719">
    <property type="entry name" value="Prot_kinase_dom"/>
</dbReference>
<dbReference type="InterPro" id="IPR008271">
    <property type="entry name" value="Ser/Thr_kinase_AS"/>
</dbReference>
<keyword evidence="12" id="KW-1185">Reference proteome</keyword>
<evidence type="ECO:0000256" key="9">
    <source>
        <dbReference type="SAM" id="Phobius"/>
    </source>
</evidence>
<feature type="domain" description="Protein kinase" evidence="10">
    <location>
        <begin position="21"/>
        <end position="280"/>
    </location>
</feature>
<evidence type="ECO:0000259" key="10">
    <source>
        <dbReference type="PROSITE" id="PS50011"/>
    </source>
</evidence>
<dbReference type="SUPFAM" id="SSF56112">
    <property type="entry name" value="Protein kinase-like (PK-like)"/>
    <property type="match status" value="1"/>
</dbReference>
<feature type="compositionally biased region" description="Low complexity" evidence="8">
    <location>
        <begin position="553"/>
        <end position="573"/>
    </location>
</feature>
<keyword evidence="9" id="KW-0812">Transmembrane</keyword>
<dbReference type="PROSITE" id="PS00107">
    <property type="entry name" value="PROTEIN_KINASE_ATP"/>
    <property type="match status" value="1"/>
</dbReference>
<dbReference type="GO" id="GO:0005524">
    <property type="term" value="F:ATP binding"/>
    <property type="evidence" value="ECO:0007669"/>
    <property type="project" value="UniProtKB-UniRule"/>
</dbReference>
<evidence type="ECO:0000313" key="11">
    <source>
        <dbReference type="EMBL" id="SFI15255.1"/>
    </source>
</evidence>
<evidence type="ECO:0000256" key="7">
    <source>
        <dbReference type="PROSITE-ProRule" id="PRU10141"/>
    </source>
</evidence>
<keyword evidence="9" id="KW-0472">Membrane</keyword>
<dbReference type="PANTHER" id="PTHR43289:SF6">
    <property type="entry name" value="SERINE_THREONINE-PROTEIN KINASE NEKL-3"/>
    <property type="match status" value="1"/>
</dbReference>
<dbReference type="PROSITE" id="PS50011">
    <property type="entry name" value="PROTEIN_KINASE_DOM"/>
    <property type="match status" value="1"/>
</dbReference>
<feature type="region of interest" description="Disordered" evidence="8">
    <location>
        <begin position="547"/>
        <end position="573"/>
    </location>
</feature>
<sequence>MTQPNSNTQTPAALPEQIGDYRIEKELGAGGMGTVYLGTHVGTGRAAAVKVLPASMAREEGFVARFGREVAAMQQLQSPHIVELYESGEDHGTYFYAMEYVAGETLTDKLKREKRISWRDTIAFAVQVCRALKAAHNCGIVHRDLKPSNLLIATDGTVKLTDFGIAQVFATSKLTVTGGILGTAEYMSPEQAQGARATRQSDIYSLGAVMYVMLTGRPPFTGKTTLEVIQKHRFAQFDSPKRIVGDIPFWLDEIVCKCLSKKAEDRYPDAYVLQLRLQEVPRKVDLKDSATGGDGEPHPDSETMTDGSAGAGHGAVGSTLARDLFRAQVEAQSEKGALARWFDNVWVLVGLLVLFVVGGYFVSRWSRPDPETLFIRGQALLQQPEGPAWDRARDDYFQPLLERDPATWEPRLEPYLAQVQLYELKKQLLGRTFSRDPLPRSEPEAVLRQALELRKLGRYGEAAEKVAALETLIAGNPDLEPLQAPVTRLREELAEHETTARLEFVQQALQRAETLSLAGKTPEAQAIWRSVIALYDADPAARSLVDEARRHLSAQGSPAPAAPSPTSSKTDKE</sequence>
<organism evidence="11 12">
    <name type="scientific">Planctomicrobium piriforme</name>
    <dbReference type="NCBI Taxonomy" id="1576369"/>
    <lineage>
        <taxon>Bacteria</taxon>
        <taxon>Pseudomonadati</taxon>
        <taxon>Planctomycetota</taxon>
        <taxon>Planctomycetia</taxon>
        <taxon>Planctomycetales</taxon>
        <taxon>Planctomycetaceae</taxon>
        <taxon>Planctomicrobium</taxon>
    </lineage>
</organism>
<protein>
    <recommendedName>
        <fullName evidence="1">non-specific serine/threonine protein kinase</fullName>
        <ecNumber evidence="1">2.7.11.1</ecNumber>
    </recommendedName>
</protein>
<dbReference type="EC" id="2.7.11.1" evidence="1"/>
<dbReference type="Gene3D" id="3.30.200.20">
    <property type="entry name" value="Phosphorylase Kinase, domain 1"/>
    <property type="match status" value="1"/>
</dbReference>
<dbReference type="Pfam" id="PF00069">
    <property type="entry name" value="Pkinase"/>
    <property type="match status" value="1"/>
</dbReference>
<dbReference type="RefSeq" id="WP_175517294.1">
    <property type="nucleotide sequence ID" value="NZ_FOQD01000006.1"/>
</dbReference>
<dbReference type="Proteomes" id="UP000199518">
    <property type="component" value="Unassembled WGS sequence"/>
</dbReference>
<keyword evidence="9" id="KW-1133">Transmembrane helix</keyword>